<dbReference type="Proteomes" id="UP000028045">
    <property type="component" value="Unassembled WGS sequence"/>
</dbReference>
<evidence type="ECO:0000313" key="1">
    <source>
        <dbReference type="EMBL" id="KEY64851.1"/>
    </source>
</evidence>
<evidence type="ECO:0000313" key="2">
    <source>
        <dbReference type="Proteomes" id="UP000028045"/>
    </source>
</evidence>
<feature type="non-terminal residue" evidence="1">
    <location>
        <position position="80"/>
    </location>
</feature>
<dbReference type="AlphaFoldDB" id="A0A084AHS2"/>
<accession>A0A084AHS2</accession>
<protein>
    <submittedName>
        <fullName evidence="1">Uncharacterized protein</fullName>
    </submittedName>
</protein>
<dbReference type="HOGENOM" id="CLU_2596786_0_0_1"/>
<proteinExistence type="predicted"/>
<gene>
    <name evidence="1" type="ORF">S7711_10776</name>
</gene>
<sequence length="80" mass="9221">MMSLPLSRWQMKSPPRIEQTKIPLVFIAVLVMHLWKRGTFSSVVVAVQIICHTCVVTRNCSSLCRMPCSEHPKLYCPRHL</sequence>
<organism evidence="1 2">
    <name type="scientific">Stachybotrys chartarum (strain CBS 109288 / IBT 7711)</name>
    <name type="common">Toxic black mold</name>
    <name type="synonym">Stilbospora chartarum</name>
    <dbReference type="NCBI Taxonomy" id="1280523"/>
    <lineage>
        <taxon>Eukaryota</taxon>
        <taxon>Fungi</taxon>
        <taxon>Dikarya</taxon>
        <taxon>Ascomycota</taxon>
        <taxon>Pezizomycotina</taxon>
        <taxon>Sordariomycetes</taxon>
        <taxon>Hypocreomycetidae</taxon>
        <taxon>Hypocreales</taxon>
        <taxon>Stachybotryaceae</taxon>
        <taxon>Stachybotrys</taxon>
    </lineage>
</organism>
<reference evidence="1 2" key="1">
    <citation type="journal article" date="2014" name="BMC Genomics">
        <title>Comparative genome sequencing reveals chemotype-specific gene clusters in the toxigenic black mold Stachybotrys.</title>
        <authorList>
            <person name="Semeiks J."/>
            <person name="Borek D."/>
            <person name="Otwinowski Z."/>
            <person name="Grishin N.V."/>
        </authorList>
    </citation>
    <scope>NUCLEOTIDE SEQUENCE [LARGE SCALE GENOMIC DNA]</scope>
    <source>
        <strain evidence="2">CBS 109288 / IBT 7711</strain>
    </source>
</reference>
<keyword evidence="2" id="KW-1185">Reference proteome</keyword>
<name>A0A084AHS2_STACB</name>
<dbReference type="EMBL" id="KL648721">
    <property type="protein sequence ID" value="KEY64851.1"/>
    <property type="molecule type" value="Genomic_DNA"/>
</dbReference>